<dbReference type="Proteomes" id="UP000663929">
    <property type="component" value="Chromosome"/>
</dbReference>
<accession>A0A8A4TR46</accession>
<evidence type="ECO:0000313" key="2">
    <source>
        <dbReference type="Proteomes" id="UP000663929"/>
    </source>
</evidence>
<name>A0A8A4TR46_SULCO</name>
<organism evidence="1 2">
    <name type="scientific">Sulfidibacter corallicola</name>
    <dbReference type="NCBI Taxonomy" id="2818388"/>
    <lineage>
        <taxon>Bacteria</taxon>
        <taxon>Pseudomonadati</taxon>
        <taxon>Acidobacteriota</taxon>
        <taxon>Holophagae</taxon>
        <taxon>Acanthopleuribacterales</taxon>
        <taxon>Acanthopleuribacteraceae</taxon>
        <taxon>Sulfidibacter</taxon>
    </lineage>
</organism>
<reference evidence="1" key="1">
    <citation type="submission" date="2021-03" db="EMBL/GenBank/DDBJ databases">
        <title>Acanthopleuribacteraceae sp. M133.</title>
        <authorList>
            <person name="Wang G."/>
        </authorList>
    </citation>
    <scope>NUCLEOTIDE SEQUENCE</scope>
    <source>
        <strain evidence="1">M133</strain>
    </source>
</reference>
<keyword evidence="2" id="KW-1185">Reference proteome</keyword>
<dbReference type="AlphaFoldDB" id="A0A8A4TR46"/>
<proteinExistence type="predicted"/>
<dbReference type="GO" id="GO:0016787">
    <property type="term" value="F:hydrolase activity"/>
    <property type="evidence" value="ECO:0007669"/>
    <property type="project" value="UniProtKB-KW"/>
</dbReference>
<dbReference type="EMBL" id="CP071793">
    <property type="protein sequence ID" value="QTD52020.1"/>
    <property type="molecule type" value="Genomic_DNA"/>
</dbReference>
<evidence type="ECO:0000313" key="1">
    <source>
        <dbReference type="EMBL" id="QTD52020.1"/>
    </source>
</evidence>
<dbReference type="RefSeq" id="WP_237382130.1">
    <property type="nucleotide sequence ID" value="NZ_CP071793.1"/>
</dbReference>
<keyword evidence="1" id="KW-0378">Hydrolase</keyword>
<dbReference type="KEGG" id="scor:J3U87_06065"/>
<sequence>MFFGASNLTLALPVAVDLATGFATQGDSETIPTTILAAHGPGRSYGVFGSCGLYGYPGLIRCNLIRHARTLMNARPETRCFALLTDIGNDILLTENSGALEQWLRTLISELKAMNSTIAVTDLPLENVRRMPTWKFNVLRRLFFPFSKADRARTLSIAEDVHDRVVRVCADTGIPLLPTRNEWYGPDHFHLKWRHRETAFSAWLGPLFQMDSLRRGNLACSKIDVWRTPLERYRRLWWSRHFPDRTLELRPNVTLRCF</sequence>
<dbReference type="SUPFAM" id="SSF52266">
    <property type="entry name" value="SGNH hydrolase"/>
    <property type="match status" value="1"/>
</dbReference>
<protein>
    <submittedName>
        <fullName evidence="1">SGNH/GDSL hydrolase family protein</fullName>
    </submittedName>
</protein>
<gene>
    <name evidence="1" type="ORF">J3U87_06065</name>
</gene>